<evidence type="ECO:0000313" key="4">
    <source>
        <dbReference type="Proteomes" id="UP000035540"/>
    </source>
</evidence>
<evidence type="ECO:0000256" key="2">
    <source>
        <dbReference type="SAM" id="Phobius"/>
    </source>
</evidence>
<dbReference type="Pfam" id="PF11241">
    <property type="entry name" value="DUF3043"/>
    <property type="match status" value="1"/>
</dbReference>
<dbReference type="Proteomes" id="UP000035540">
    <property type="component" value="Chromosome"/>
</dbReference>
<dbReference type="STRING" id="136857.CTEST_09110"/>
<accession>A0A0G3H789</accession>
<evidence type="ECO:0000256" key="1">
    <source>
        <dbReference type="SAM" id="MobiDB-lite"/>
    </source>
</evidence>
<dbReference type="AlphaFoldDB" id="A0A0G3H789"/>
<dbReference type="KEGG" id="cted:CTEST_09110"/>
<feature type="transmembrane region" description="Helical" evidence="2">
    <location>
        <begin position="114"/>
        <end position="132"/>
    </location>
</feature>
<keyword evidence="2" id="KW-0472">Membrane</keyword>
<feature type="transmembrane region" description="Helical" evidence="2">
    <location>
        <begin position="138"/>
        <end position="158"/>
    </location>
</feature>
<evidence type="ECO:0000313" key="3">
    <source>
        <dbReference type="EMBL" id="AKK09251.1"/>
    </source>
</evidence>
<gene>
    <name evidence="3" type="ORF">CTEST_09110</name>
</gene>
<name>A0A0G3H789_9CORY</name>
<feature type="compositionally biased region" description="Basic and acidic residues" evidence="1">
    <location>
        <begin position="20"/>
        <end position="31"/>
    </location>
</feature>
<sequence length="206" mass="24042">MESEQRPKGYTPPKGRPTPKRREVEIERGVIRDPSTPRSPAQRNAKRKELKKSMSKDEWKAYKAKEREESRKHQRDMQAAMDRGDERYLMARDRGEERRFVRDWIDSRRFLNNYVMPVAIGLLVILFIGTWMPQVANIMSMFAMVLMIFFFIEGVWLGSKVNRAVRAKFPGTSAAGLGMGFYAYSRATQPRKWRTPKPRLSIGDQP</sequence>
<dbReference type="InterPro" id="IPR021403">
    <property type="entry name" value="DUF3043"/>
</dbReference>
<feature type="region of interest" description="Disordered" evidence="1">
    <location>
        <begin position="1"/>
        <end position="83"/>
    </location>
</feature>
<keyword evidence="4" id="KW-1185">Reference proteome</keyword>
<keyword evidence="2" id="KW-1133">Transmembrane helix</keyword>
<reference evidence="3 4" key="1">
    <citation type="journal article" date="2015" name="Genome Announc.">
        <title>Complete Genome Sequence of the Type Strain Corynebacterium testudinoris DSM 44614, Recovered from Necrotic Lesions in the Mouth of a Tortoise.</title>
        <authorList>
            <person name="Ruckert C."/>
            <person name="Kriete M."/>
            <person name="Jaenicke S."/>
            <person name="Winkler A."/>
            <person name="Tauch A."/>
        </authorList>
    </citation>
    <scope>NUCLEOTIDE SEQUENCE [LARGE SCALE GENOMIC DNA]</scope>
    <source>
        <strain evidence="3 4">DSM 44614</strain>
    </source>
</reference>
<proteinExistence type="predicted"/>
<protein>
    <submittedName>
        <fullName evidence="3">Putative DUF3043 family protein</fullName>
    </submittedName>
</protein>
<organism evidence="3 4">
    <name type="scientific">Corynebacterium testudinoris</name>
    <dbReference type="NCBI Taxonomy" id="136857"/>
    <lineage>
        <taxon>Bacteria</taxon>
        <taxon>Bacillati</taxon>
        <taxon>Actinomycetota</taxon>
        <taxon>Actinomycetes</taxon>
        <taxon>Mycobacteriales</taxon>
        <taxon>Corynebacteriaceae</taxon>
        <taxon>Corynebacterium</taxon>
    </lineage>
</organism>
<reference evidence="4" key="2">
    <citation type="submission" date="2015-05" db="EMBL/GenBank/DDBJ databases">
        <title>Complete genome sequence of Corynebacterium testudinoris DSM 44614, recovered from necrotic lesions in the mouth of a tortoise.</title>
        <authorList>
            <person name="Ruckert C."/>
            <person name="Albersmeier A."/>
            <person name="Winkler A."/>
            <person name="Tauch A."/>
        </authorList>
    </citation>
    <scope>NUCLEOTIDE SEQUENCE [LARGE SCALE GENOMIC DNA]</scope>
    <source>
        <strain evidence="4">DSM 44614</strain>
    </source>
</reference>
<dbReference type="PATRIC" id="fig|136857.5.peg.1811"/>
<dbReference type="EMBL" id="CP011545">
    <property type="protein sequence ID" value="AKK09251.1"/>
    <property type="molecule type" value="Genomic_DNA"/>
</dbReference>
<keyword evidence="2" id="KW-0812">Transmembrane</keyword>
<feature type="compositionally biased region" description="Basic and acidic residues" evidence="1">
    <location>
        <begin position="51"/>
        <end position="71"/>
    </location>
</feature>